<feature type="transmembrane region" description="Helical" evidence="7">
    <location>
        <begin position="369"/>
        <end position="392"/>
    </location>
</feature>
<evidence type="ECO:0000313" key="14">
    <source>
        <dbReference type="Proteomes" id="UP000193380"/>
    </source>
</evidence>
<feature type="domain" description="GAIN-B" evidence="11">
    <location>
        <begin position="211"/>
        <end position="363"/>
    </location>
</feature>
<keyword evidence="5" id="KW-1015">Disulfide bond</keyword>
<dbReference type="GO" id="GO:0004930">
    <property type="term" value="F:G protein-coupled receptor activity"/>
    <property type="evidence" value="ECO:0007669"/>
    <property type="project" value="InterPro"/>
</dbReference>
<dbReference type="PROSITE" id="PS50221">
    <property type="entry name" value="GAIN_B"/>
    <property type="match status" value="1"/>
</dbReference>
<evidence type="ECO:0000256" key="5">
    <source>
        <dbReference type="ARBA" id="ARBA00023157"/>
    </source>
</evidence>
<dbReference type="GO" id="GO:0007166">
    <property type="term" value="P:cell surface receptor signaling pathway"/>
    <property type="evidence" value="ECO:0007669"/>
    <property type="project" value="InterPro"/>
</dbReference>
<dbReference type="Pfam" id="PF07714">
    <property type="entry name" value="PK_Tyr_Ser-Thr"/>
    <property type="match status" value="1"/>
</dbReference>
<dbReference type="InterPro" id="IPR000719">
    <property type="entry name" value="Prot_kinase_dom"/>
</dbReference>
<evidence type="ECO:0000313" key="13">
    <source>
        <dbReference type="EMBL" id="CDQ59919.1"/>
    </source>
</evidence>
<protein>
    <recommendedName>
        <fullName evidence="15">Adhesion G protein-coupled receptor G1</fullName>
    </recommendedName>
</protein>
<dbReference type="InterPro" id="IPR017981">
    <property type="entry name" value="GPCR_2-like_7TM"/>
</dbReference>
<evidence type="ECO:0000259" key="10">
    <source>
        <dbReference type="PROSITE" id="PS50209"/>
    </source>
</evidence>
<dbReference type="InterPro" id="IPR011009">
    <property type="entry name" value="Kinase-like_dom_sf"/>
</dbReference>
<reference evidence="13" key="2">
    <citation type="submission" date="2014-03" db="EMBL/GenBank/DDBJ databases">
        <authorList>
            <person name="Genoscope - CEA"/>
        </authorList>
    </citation>
    <scope>NUCLEOTIDE SEQUENCE</scope>
</reference>
<dbReference type="GO" id="GO:0005524">
    <property type="term" value="F:ATP binding"/>
    <property type="evidence" value="ECO:0007669"/>
    <property type="project" value="InterPro"/>
</dbReference>
<dbReference type="GO" id="GO:0007189">
    <property type="term" value="P:adenylate cyclase-activating G protein-coupled receptor signaling pathway"/>
    <property type="evidence" value="ECO:0007669"/>
    <property type="project" value="TreeGrafter"/>
</dbReference>
<dbReference type="InterPro" id="IPR011029">
    <property type="entry name" value="DEATH-like_dom_sf"/>
</dbReference>
<feature type="transmembrane region" description="Helical" evidence="7">
    <location>
        <begin position="598"/>
        <end position="619"/>
    </location>
</feature>
<dbReference type="GO" id="GO:0031349">
    <property type="term" value="P:positive regulation of defense response"/>
    <property type="evidence" value="ECO:0007669"/>
    <property type="project" value="UniProtKB-ARBA"/>
</dbReference>
<feature type="domain" description="G-protein coupled receptors family 2 profile 2" evidence="12">
    <location>
        <begin position="370"/>
        <end position="621"/>
    </location>
</feature>
<keyword evidence="4 7" id="KW-0472">Membrane</keyword>
<dbReference type="GO" id="GO:0043123">
    <property type="term" value="P:positive regulation of canonical NF-kappaB signal transduction"/>
    <property type="evidence" value="ECO:0007669"/>
    <property type="project" value="UniProtKB-ARBA"/>
</dbReference>
<dbReference type="EMBL" id="FR904337">
    <property type="protein sequence ID" value="CDQ59919.1"/>
    <property type="molecule type" value="Genomic_DNA"/>
</dbReference>
<evidence type="ECO:0000256" key="8">
    <source>
        <dbReference type="SAM" id="SignalP"/>
    </source>
</evidence>
<dbReference type="InterPro" id="IPR046338">
    <property type="entry name" value="GAIN_dom_sf"/>
</dbReference>
<feature type="transmembrane region" description="Helical" evidence="7">
    <location>
        <begin position="404"/>
        <end position="429"/>
    </location>
</feature>
<dbReference type="Gene3D" id="1.10.533.10">
    <property type="entry name" value="Death Domain, Fas"/>
    <property type="match status" value="1"/>
</dbReference>
<feature type="transmembrane region" description="Helical" evidence="7">
    <location>
        <begin position="441"/>
        <end position="468"/>
    </location>
</feature>
<feature type="transmembrane region" description="Helical" evidence="7">
    <location>
        <begin position="475"/>
        <end position="495"/>
    </location>
</feature>
<dbReference type="Pfam" id="PF01825">
    <property type="entry name" value="GPS"/>
    <property type="match status" value="1"/>
</dbReference>
<feature type="signal peptide" evidence="8">
    <location>
        <begin position="1"/>
        <end position="25"/>
    </location>
</feature>
<evidence type="ECO:0000256" key="4">
    <source>
        <dbReference type="ARBA" id="ARBA00023136"/>
    </source>
</evidence>
<dbReference type="InterPro" id="IPR057244">
    <property type="entry name" value="GAIN_B"/>
</dbReference>
<evidence type="ECO:0000259" key="11">
    <source>
        <dbReference type="PROSITE" id="PS50221"/>
    </source>
</evidence>
<evidence type="ECO:0008006" key="15">
    <source>
        <dbReference type="Google" id="ProtNLM"/>
    </source>
</evidence>
<dbReference type="PANTHER" id="PTHR12011:SF435">
    <property type="entry name" value="ADHESION G PROTEIN-COUPLED RECEPTOR G1-RELATED"/>
    <property type="match status" value="1"/>
</dbReference>
<evidence type="ECO:0000256" key="1">
    <source>
        <dbReference type="ARBA" id="ARBA00004141"/>
    </source>
</evidence>
<sequence length="1186" mass="130741">MGPNQGFGGTLWMIFLFTLFASGSGENDRNFKMCGTWRHGNGKLTLAHDFKRGCGHITISANESSLSIHGQITAQCQNSSVIELGPSPEARERPFCMYWEPLLDHLWVEVNGKNHTLCWSSGLQGNCCTDLSQGKKYGISMYGILNATQQDDIISYKIHPAYGFFGGMINCKNEFCEEASKGSGDKVNMIEETVIRSKVLGNVVLPCAMSTVVEMKEGFQGYNITLPAPRGVPPQMIPSVHLPSCLKPPENKKVKVVCTYFKNSTFFQANHNGVRILEDVVGITVENEIITNLTEPIRIGFHHSVIPTSHSRKCVSWDTKKDPAEVTWKKEGCETIQKGAEDTECRCNHLTYFAILVQLEPRPVRHLKALTVITSMGCAASTLSCVVIMIFLNKQRRRMNPSTAVHRGLAIALFLLSFLFFLTGIVANVGGNKACCVFGAALHYALLSSFSWMSIEGLHTFWLVYVVFSPSPSPYVWHLVGFGVPAVPVIVLLAIGKVYGVIEVVSIDDVDNSYLMCWMDVSPDSVGLLAHYFINLTFLAVVVLSGLIMLFLVQRKIQNRDEWRKNKVAFISIWGLSCLFGTSWGLEFLDFGQLSEFILFLFCILNSLQGFFLMLRFYILDRMQKQSGSSLDGSSSTASSTRQHMLQDNKQDKIKLSCIIIESTGFCSYQMAVETVREEDVLNVILCRTSAGGCLQGTYRRTELQVSIKLLSEWSEWMGDVAVVRKVHSERVLVPLGVYKAWCLMGLLYDWMPEGSLHSLLYQTQLYPGLPMSFRLGILLDVAEGLCHLHCIPLPHQALKPTNVLLDQQYRAKLSDWGLPREWRVGSSLSAGEGPCFRDLVYLSPEALTGTTPSVEADMYSFGVLLWETLNRRQPCGGVSLFISDGVGSGLEGELLPKNVPHCHTLSRLMTSCWSTNPHSRPTAEDCALELRSAIATFDPDAMTRATLSVRESKERALHDSKTHPVKDIPIEINNLEACTGPGNTKCVGNKTLPFPQTSYPSETLPSPPTAIYTGEASQRRHCQECVTGCVVSSTSPSSGLGPEHPRGTGGVAQRQSPPPPLSSSPSKALRQSPLNQPTASSHAARCVSPTPMAVSCCRILRERREGIIRGMTEGRLNNLLDVLISRRALPLEAYEVISASLTLTARTRSLLDTCTCLGEHAASLVATTLGMMSIATNRGPSQMSH</sequence>
<feature type="transmembrane region" description="Helical" evidence="7">
    <location>
        <begin position="568"/>
        <end position="586"/>
    </location>
</feature>
<dbReference type="InterPro" id="IPR001245">
    <property type="entry name" value="Ser-Thr/Tyr_kinase_cat_dom"/>
</dbReference>
<comment type="subcellular location">
    <subcellularLocation>
        <location evidence="1">Membrane</location>
        <topology evidence="1">Multi-pass membrane protein</topology>
    </subcellularLocation>
</comment>
<evidence type="ECO:0000256" key="2">
    <source>
        <dbReference type="ARBA" id="ARBA00022692"/>
    </source>
</evidence>
<dbReference type="GO" id="GO:0004672">
    <property type="term" value="F:protein kinase activity"/>
    <property type="evidence" value="ECO:0007669"/>
    <property type="project" value="InterPro"/>
</dbReference>
<dbReference type="STRING" id="8022.A0A060W3T0"/>
<dbReference type="SUPFAM" id="SSF47986">
    <property type="entry name" value="DEATH domain"/>
    <property type="match status" value="1"/>
</dbReference>
<evidence type="ECO:0000256" key="3">
    <source>
        <dbReference type="ARBA" id="ARBA00022989"/>
    </source>
</evidence>
<feature type="chain" id="PRO_5001593903" description="Adhesion G protein-coupled receptor G1" evidence="8">
    <location>
        <begin position="26"/>
        <end position="1186"/>
    </location>
</feature>
<proteinExistence type="predicted"/>
<evidence type="ECO:0000259" key="12">
    <source>
        <dbReference type="PROSITE" id="PS50261"/>
    </source>
</evidence>
<dbReference type="PROSITE" id="PS50011">
    <property type="entry name" value="PROTEIN_KINASE_DOM"/>
    <property type="match status" value="1"/>
</dbReference>
<dbReference type="Gene3D" id="2.60.220.50">
    <property type="match status" value="1"/>
</dbReference>
<dbReference type="InterPro" id="IPR000203">
    <property type="entry name" value="GPS"/>
</dbReference>
<feature type="region of interest" description="Disordered" evidence="6">
    <location>
        <begin position="1034"/>
        <end position="1085"/>
    </location>
</feature>
<dbReference type="PANTHER" id="PTHR12011">
    <property type="entry name" value="ADHESION G-PROTEIN COUPLED RECEPTOR"/>
    <property type="match status" value="1"/>
</dbReference>
<dbReference type="FunFam" id="1.20.1070.10:FF:000493">
    <property type="entry name" value="Adhesion G protein-coupled receptor G1"/>
    <property type="match status" value="1"/>
</dbReference>
<dbReference type="PROSITE" id="PS50261">
    <property type="entry name" value="G_PROTEIN_RECEP_F2_4"/>
    <property type="match status" value="1"/>
</dbReference>
<feature type="domain" description="CARD" evidence="10">
    <location>
        <begin position="1093"/>
        <end position="1170"/>
    </location>
</feature>
<dbReference type="SMART" id="SM00303">
    <property type="entry name" value="GPS"/>
    <property type="match status" value="1"/>
</dbReference>
<accession>A0A060W3T0</accession>
<dbReference type="PRINTS" id="PR00249">
    <property type="entry name" value="GPCRSECRETIN"/>
</dbReference>
<dbReference type="Pfam" id="PF00619">
    <property type="entry name" value="CARD"/>
    <property type="match status" value="1"/>
</dbReference>
<name>A0A060W3T0_ONCMY</name>
<feature type="compositionally biased region" description="Polar residues" evidence="6">
    <location>
        <begin position="1073"/>
        <end position="1082"/>
    </location>
</feature>
<dbReference type="InterPro" id="IPR001315">
    <property type="entry name" value="CARD"/>
</dbReference>
<dbReference type="Gene3D" id="1.20.1070.10">
    <property type="entry name" value="Rhodopsin 7-helix transmembrane proteins"/>
    <property type="match status" value="1"/>
</dbReference>
<dbReference type="Proteomes" id="UP000193380">
    <property type="component" value="Unassembled WGS sequence"/>
</dbReference>
<feature type="transmembrane region" description="Helical" evidence="7">
    <location>
        <begin position="529"/>
        <end position="553"/>
    </location>
</feature>
<dbReference type="GO" id="GO:0005886">
    <property type="term" value="C:plasma membrane"/>
    <property type="evidence" value="ECO:0007669"/>
    <property type="project" value="TreeGrafter"/>
</dbReference>
<reference evidence="13" key="1">
    <citation type="journal article" date="2014" name="Nat. Commun.">
        <title>The rainbow trout genome provides novel insights into evolution after whole-genome duplication in vertebrates.</title>
        <authorList>
            <person name="Berthelot C."/>
            <person name="Brunet F."/>
            <person name="Chalopin D."/>
            <person name="Juanchich A."/>
            <person name="Bernard M."/>
            <person name="Noel B."/>
            <person name="Bento P."/>
            <person name="Da Silva C."/>
            <person name="Labadie K."/>
            <person name="Alberti A."/>
            <person name="Aury J.M."/>
            <person name="Louis A."/>
            <person name="Dehais P."/>
            <person name="Bardou P."/>
            <person name="Montfort J."/>
            <person name="Klopp C."/>
            <person name="Cabau C."/>
            <person name="Gaspin C."/>
            <person name="Thorgaard G.H."/>
            <person name="Boussaha M."/>
            <person name="Quillet E."/>
            <person name="Guyomard R."/>
            <person name="Galiana D."/>
            <person name="Bobe J."/>
            <person name="Volff J.N."/>
            <person name="Genet C."/>
            <person name="Wincker P."/>
            <person name="Jaillon O."/>
            <person name="Roest Crollius H."/>
            <person name="Guiguen Y."/>
        </authorList>
    </citation>
    <scope>NUCLEOTIDE SEQUENCE [LARGE SCALE GENOMIC DNA]</scope>
</reference>
<dbReference type="PaxDb" id="8022-A0A060W3T0"/>
<keyword evidence="2 7" id="KW-0812">Transmembrane</keyword>
<gene>
    <name evidence="13" type="ORF">GSONMT00080810001</name>
</gene>
<evidence type="ECO:0000259" key="9">
    <source>
        <dbReference type="PROSITE" id="PS50011"/>
    </source>
</evidence>
<organism evidence="13 14">
    <name type="scientific">Oncorhynchus mykiss</name>
    <name type="common">Rainbow trout</name>
    <name type="synonym">Salmo gairdneri</name>
    <dbReference type="NCBI Taxonomy" id="8022"/>
    <lineage>
        <taxon>Eukaryota</taxon>
        <taxon>Metazoa</taxon>
        <taxon>Chordata</taxon>
        <taxon>Craniata</taxon>
        <taxon>Vertebrata</taxon>
        <taxon>Euteleostomi</taxon>
        <taxon>Actinopterygii</taxon>
        <taxon>Neopterygii</taxon>
        <taxon>Teleostei</taxon>
        <taxon>Protacanthopterygii</taxon>
        <taxon>Salmoniformes</taxon>
        <taxon>Salmonidae</taxon>
        <taxon>Salmoninae</taxon>
        <taxon>Oncorhynchus</taxon>
    </lineage>
</organism>
<keyword evidence="3 7" id="KW-1133">Transmembrane helix</keyword>
<dbReference type="SUPFAM" id="SSF56112">
    <property type="entry name" value="Protein kinase-like (PK-like)"/>
    <property type="match status" value="1"/>
</dbReference>
<dbReference type="PROSITE" id="PS50209">
    <property type="entry name" value="CARD"/>
    <property type="match status" value="1"/>
</dbReference>
<feature type="domain" description="Protein kinase" evidence="9">
    <location>
        <begin position="621"/>
        <end position="935"/>
    </location>
</feature>
<dbReference type="Gene3D" id="1.10.510.10">
    <property type="entry name" value="Transferase(Phosphotransferase) domain 1"/>
    <property type="match status" value="1"/>
</dbReference>
<keyword evidence="8" id="KW-0732">Signal</keyword>
<dbReference type="GO" id="GO:0042981">
    <property type="term" value="P:regulation of apoptotic process"/>
    <property type="evidence" value="ECO:0007669"/>
    <property type="project" value="InterPro"/>
</dbReference>
<evidence type="ECO:0000256" key="7">
    <source>
        <dbReference type="SAM" id="Phobius"/>
    </source>
</evidence>
<dbReference type="Pfam" id="PF00002">
    <property type="entry name" value="7tm_2"/>
    <property type="match status" value="1"/>
</dbReference>
<dbReference type="InterPro" id="IPR000832">
    <property type="entry name" value="GPCR_2_secretin-like"/>
</dbReference>
<dbReference type="AlphaFoldDB" id="A0A060W3T0"/>
<evidence type="ECO:0000256" key="6">
    <source>
        <dbReference type="SAM" id="MobiDB-lite"/>
    </source>
</evidence>